<name>A0A1G6U1G5_9PSEU</name>
<organism evidence="1 2">
    <name type="scientific">Actinokineospora iranica</name>
    <dbReference type="NCBI Taxonomy" id="1271860"/>
    <lineage>
        <taxon>Bacteria</taxon>
        <taxon>Bacillati</taxon>
        <taxon>Actinomycetota</taxon>
        <taxon>Actinomycetes</taxon>
        <taxon>Pseudonocardiales</taxon>
        <taxon>Pseudonocardiaceae</taxon>
        <taxon>Actinokineospora</taxon>
    </lineage>
</organism>
<sequence length="63" mass="6861">MFELIREQTGHGGTRPVLLVHTQPLLRLLVPVLRHAEPVLSAAVGGSIPAQVAVKILFWSIRA</sequence>
<reference evidence="2" key="1">
    <citation type="submission" date="2016-10" db="EMBL/GenBank/DDBJ databases">
        <authorList>
            <person name="Varghese N."/>
            <person name="Submissions S."/>
        </authorList>
    </citation>
    <scope>NUCLEOTIDE SEQUENCE [LARGE SCALE GENOMIC DNA]</scope>
    <source>
        <strain evidence="2">IBRC-M 10403</strain>
    </source>
</reference>
<dbReference type="AlphaFoldDB" id="A0A1G6U1G5"/>
<evidence type="ECO:0000313" key="1">
    <source>
        <dbReference type="EMBL" id="SDD35179.1"/>
    </source>
</evidence>
<dbReference type="EMBL" id="FMZZ01000010">
    <property type="protein sequence ID" value="SDD35179.1"/>
    <property type="molecule type" value="Genomic_DNA"/>
</dbReference>
<dbReference type="RefSeq" id="WP_091453304.1">
    <property type="nucleotide sequence ID" value="NZ_FMZZ01000010.1"/>
</dbReference>
<proteinExistence type="predicted"/>
<keyword evidence="2" id="KW-1185">Reference proteome</keyword>
<accession>A0A1G6U1G5</accession>
<evidence type="ECO:0000313" key="2">
    <source>
        <dbReference type="Proteomes" id="UP000199501"/>
    </source>
</evidence>
<gene>
    <name evidence="1" type="ORF">SAMN05216174_11056</name>
</gene>
<dbReference type="Proteomes" id="UP000199501">
    <property type="component" value="Unassembled WGS sequence"/>
</dbReference>
<protein>
    <submittedName>
        <fullName evidence="1">Uncharacterized protein</fullName>
    </submittedName>
</protein>